<sequence length="211" mass="23681">MEKSFKIAILGGTGKVGRYIAKKALERGFQVRMLVRNPDKLEGSDSRIEIIKGDAQNIDTIRFLLKDCNIVINTLGQPVKDLPLYSSVTNNVLLIMNDFGIRRYIGVTGASLNIRGDNKKLLNKIGAKIFEILFPKMMNDKKKELNILINSDIEWTLVRLPFVIEGSGTGHIKEHLTDMAGTSITNTDIAKFIINEVSNKKYVRKTPFISN</sequence>
<dbReference type="GO" id="GO:0042602">
    <property type="term" value="F:riboflavin reductase (NADPH) activity"/>
    <property type="evidence" value="ECO:0007669"/>
    <property type="project" value="TreeGrafter"/>
</dbReference>
<proteinExistence type="predicted"/>
<evidence type="ECO:0000313" key="2">
    <source>
        <dbReference type="EMBL" id="THF80183.1"/>
    </source>
</evidence>
<protein>
    <submittedName>
        <fullName evidence="2">NAD-dependent epimerase/dehydratase family protein</fullName>
    </submittedName>
</protein>
<dbReference type="GO" id="GO:0004074">
    <property type="term" value="F:biliverdin reductase [NAD(P)H] activity"/>
    <property type="evidence" value="ECO:0007669"/>
    <property type="project" value="TreeGrafter"/>
</dbReference>
<dbReference type="PANTHER" id="PTHR43355:SF2">
    <property type="entry name" value="FLAVIN REDUCTASE (NADPH)"/>
    <property type="match status" value="1"/>
</dbReference>
<feature type="domain" description="NAD(P)-binding" evidence="1">
    <location>
        <begin position="11"/>
        <end position="199"/>
    </location>
</feature>
<name>A0A4S4BY58_9BACI</name>
<dbReference type="Proteomes" id="UP000310334">
    <property type="component" value="Unassembled WGS sequence"/>
</dbReference>
<dbReference type="PANTHER" id="PTHR43355">
    <property type="entry name" value="FLAVIN REDUCTASE (NADPH)"/>
    <property type="match status" value="1"/>
</dbReference>
<dbReference type="InterPro" id="IPR016040">
    <property type="entry name" value="NAD(P)-bd_dom"/>
</dbReference>
<dbReference type="Pfam" id="PF13460">
    <property type="entry name" value="NAD_binding_10"/>
    <property type="match status" value="1"/>
</dbReference>
<dbReference type="InterPro" id="IPR036291">
    <property type="entry name" value="NAD(P)-bd_dom_sf"/>
</dbReference>
<dbReference type="OrthoDB" id="9790734at2"/>
<evidence type="ECO:0000313" key="3">
    <source>
        <dbReference type="Proteomes" id="UP000310334"/>
    </source>
</evidence>
<evidence type="ECO:0000259" key="1">
    <source>
        <dbReference type="Pfam" id="PF13460"/>
    </source>
</evidence>
<accession>A0A4S4BY58</accession>
<dbReference type="EMBL" id="SSNT01000007">
    <property type="protein sequence ID" value="THF80183.1"/>
    <property type="molecule type" value="Genomic_DNA"/>
</dbReference>
<dbReference type="RefSeq" id="WP_136353752.1">
    <property type="nucleotide sequence ID" value="NZ_CP046266.1"/>
</dbReference>
<dbReference type="AlphaFoldDB" id="A0A4S4BY58"/>
<gene>
    <name evidence="2" type="ORF">E6W99_10965</name>
</gene>
<keyword evidence="3" id="KW-1185">Reference proteome</keyword>
<organism evidence="2 3">
    <name type="scientific">Metabacillus sediminilitoris</name>
    <dbReference type="NCBI Taxonomy" id="2567941"/>
    <lineage>
        <taxon>Bacteria</taxon>
        <taxon>Bacillati</taxon>
        <taxon>Bacillota</taxon>
        <taxon>Bacilli</taxon>
        <taxon>Bacillales</taxon>
        <taxon>Bacillaceae</taxon>
        <taxon>Metabacillus</taxon>
    </lineage>
</organism>
<reference evidence="2 3" key="1">
    <citation type="submission" date="2019-04" db="EMBL/GenBank/DDBJ databases">
        <title>Bacillus sediminilitoris sp. nov., isolated from a tidal flat sediment on the East China Sea.</title>
        <authorList>
            <person name="Wei Y."/>
            <person name="Mao H."/>
            <person name="Fang J."/>
        </authorList>
    </citation>
    <scope>NUCLEOTIDE SEQUENCE [LARGE SCALE GENOMIC DNA]</scope>
    <source>
        <strain evidence="2 3">DSL-17</strain>
    </source>
</reference>
<dbReference type="Gene3D" id="3.40.50.720">
    <property type="entry name" value="NAD(P)-binding Rossmann-like Domain"/>
    <property type="match status" value="1"/>
</dbReference>
<comment type="caution">
    <text evidence="2">The sequence shown here is derived from an EMBL/GenBank/DDBJ whole genome shotgun (WGS) entry which is preliminary data.</text>
</comment>
<dbReference type="SUPFAM" id="SSF51735">
    <property type="entry name" value="NAD(P)-binding Rossmann-fold domains"/>
    <property type="match status" value="1"/>
</dbReference>
<dbReference type="InterPro" id="IPR051606">
    <property type="entry name" value="Polyketide_Oxido-like"/>
</dbReference>